<sequence>MLDMLFVYIDTTSNAVFSKGLSPADFVEGIVHQPDHLLLLDPAAEIGEFDTHSGLKVISGTHAVTQFFNNKQFTQSTTNKWIDFTNPALLKELTPLEISELLYFGHMRTHLHSPFFYKLQNNFVYFNLGSETLRVYYRYLDEFYRILASKITRIALEKVNDKRSFFRKGSSVNHLEGEVLKDLYPIFQEGAVFCFSQAQLENKMYRIPIYLSDEKGWRKHQPSYKQDQKMGTLTYDLGHQKWSLSLEKDDLAFAFR</sequence>
<name>A0ABS3L5F2_9ENTE</name>
<organism evidence="1 2">
    <name type="scientific">Candidatus Enterococcus moelleringii</name>
    <dbReference type="NCBI Taxonomy" id="2815325"/>
    <lineage>
        <taxon>Bacteria</taxon>
        <taxon>Bacillati</taxon>
        <taxon>Bacillota</taxon>
        <taxon>Bacilli</taxon>
        <taxon>Lactobacillales</taxon>
        <taxon>Enterococcaceae</taxon>
        <taxon>Enterococcus</taxon>
    </lineage>
</organism>
<proteinExistence type="predicted"/>
<dbReference type="EMBL" id="JAFREM010000003">
    <property type="protein sequence ID" value="MBO1304851.1"/>
    <property type="molecule type" value="Genomic_DNA"/>
</dbReference>
<dbReference type="Proteomes" id="UP000664601">
    <property type="component" value="Unassembled WGS sequence"/>
</dbReference>
<reference evidence="1 2" key="1">
    <citation type="submission" date="2021-03" db="EMBL/GenBank/DDBJ databases">
        <title>Enterococcal diversity collection.</title>
        <authorList>
            <person name="Gilmore M.S."/>
            <person name="Schwartzman J."/>
            <person name="Van Tyne D."/>
            <person name="Martin M."/>
            <person name="Earl A.M."/>
            <person name="Manson A.L."/>
            <person name="Straub T."/>
            <person name="Salamzade R."/>
            <person name="Saavedra J."/>
            <person name="Lebreton F."/>
            <person name="Prichula J."/>
            <person name="Schaufler K."/>
            <person name="Gaca A."/>
            <person name="Sgardioli B."/>
            <person name="Wagenaar J."/>
            <person name="Strong T."/>
        </authorList>
    </citation>
    <scope>NUCLEOTIDE SEQUENCE [LARGE SCALE GENOMIC DNA]</scope>
    <source>
        <strain evidence="1 2">669A</strain>
    </source>
</reference>
<evidence type="ECO:0000313" key="1">
    <source>
        <dbReference type="EMBL" id="MBO1304851.1"/>
    </source>
</evidence>
<evidence type="ECO:0000313" key="2">
    <source>
        <dbReference type="Proteomes" id="UP000664601"/>
    </source>
</evidence>
<comment type="caution">
    <text evidence="1">The sequence shown here is derived from an EMBL/GenBank/DDBJ whole genome shotgun (WGS) entry which is preliminary data.</text>
</comment>
<keyword evidence="2" id="KW-1185">Reference proteome</keyword>
<gene>
    <name evidence="1" type="ORF">JZO70_01660</name>
</gene>
<protein>
    <submittedName>
        <fullName evidence="1">Uncharacterized protein</fullName>
    </submittedName>
</protein>
<dbReference type="RefSeq" id="WP_207671793.1">
    <property type="nucleotide sequence ID" value="NZ_JAFREM010000003.1"/>
</dbReference>
<accession>A0ABS3L5F2</accession>